<dbReference type="OrthoDB" id="435607at2759"/>
<dbReference type="EMBL" id="GL996510">
    <property type="protein sequence ID" value="EGV66841.1"/>
    <property type="molecule type" value="Genomic_DNA"/>
</dbReference>
<keyword evidence="3" id="KW-1185">Reference proteome</keyword>
<organism evidence="3">
    <name type="scientific">Candida tenuis (strain ATCC 10573 / BCRC 21748 / CBS 615 / JCM 9827 / NBRC 10315 / NRRL Y-1498 / VKM Y-70)</name>
    <name type="common">Yeast</name>
    <name type="synonym">Yamadazyma tenuis</name>
    <dbReference type="NCBI Taxonomy" id="590646"/>
    <lineage>
        <taxon>Eukaryota</taxon>
        <taxon>Fungi</taxon>
        <taxon>Dikarya</taxon>
        <taxon>Ascomycota</taxon>
        <taxon>Saccharomycotina</taxon>
        <taxon>Pichiomycetes</taxon>
        <taxon>Debaryomycetaceae</taxon>
        <taxon>Yamadazyma</taxon>
    </lineage>
</organism>
<dbReference type="Proteomes" id="UP000000707">
    <property type="component" value="Unassembled WGS sequence"/>
</dbReference>
<evidence type="ECO:0000313" key="2">
    <source>
        <dbReference type="EMBL" id="EGV66841.1"/>
    </source>
</evidence>
<feature type="compositionally biased region" description="Low complexity" evidence="1">
    <location>
        <begin position="77"/>
        <end position="109"/>
    </location>
</feature>
<protein>
    <submittedName>
        <fullName evidence="2">Uncharacterized protein</fullName>
    </submittedName>
</protein>
<dbReference type="KEGG" id="cten:18246467"/>
<proteinExistence type="predicted"/>
<evidence type="ECO:0000256" key="1">
    <source>
        <dbReference type="SAM" id="MobiDB-lite"/>
    </source>
</evidence>
<evidence type="ECO:0000313" key="3">
    <source>
        <dbReference type="Proteomes" id="UP000000707"/>
    </source>
</evidence>
<dbReference type="HOGENOM" id="CLU_1461123_0_0_1"/>
<dbReference type="AlphaFoldDB" id="G3AWS1"/>
<reference evidence="2 3" key="1">
    <citation type="journal article" date="2011" name="Proc. Natl. Acad. Sci. U.S.A.">
        <title>Comparative genomics of xylose-fermenting fungi for enhanced biofuel production.</title>
        <authorList>
            <person name="Wohlbach D.J."/>
            <person name="Kuo A."/>
            <person name="Sato T.K."/>
            <person name="Potts K.M."/>
            <person name="Salamov A.A."/>
            <person name="LaButti K.M."/>
            <person name="Sun H."/>
            <person name="Clum A."/>
            <person name="Pangilinan J.L."/>
            <person name="Lindquist E.A."/>
            <person name="Lucas S."/>
            <person name="Lapidus A."/>
            <person name="Jin M."/>
            <person name="Gunawan C."/>
            <person name="Balan V."/>
            <person name="Dale B.E."/>
            <person name="Jeffries T.W."/>
            <person name="Zinkel R."/>
            <person name="Barry K.W."/>
            <person name="Grigoriev I.V."/>
            <person name="Gasch A.P."/>
        </authorList>
    </citation>
    <scope>NUCLEOTIDE SEQUENCE [LARGE SCALE GENOMIC DNA]</scope>
    <source>
        <strain evidence="2">ATCC 10573</strain>
        <strain evidence="3">ATCC 10573 / BCRC 21748 / CBS 615 / JCM 9827 / NBRC 10315 / NRRL Y-1498 / VKM Y-70</strain>
    </source>
</reference>
<name>G3AWS1_CANTC</name>
<accession>G3AWS1</accession>
<feature type="region of interest" description="Disordered" evidence="1">
    <location>
        <begin position="72"/>
        <end position="127"/>
    </location>
</feature>
<gene>
    <name evidence="2" type="ORF">CANTEDRAFT_112318</name>
</gene>
<sequence length="185" mass="20609">MSLAISNSSTSLYNLSNCLSEESTLLEDYKLVQEYLSFVVDDYLEDPHPTMDPIQQDDIQLPARSPARLLNQKPIEIPDSPDLGLSDSSSIDYNSYGSDRSSRSSIFSDHQTELQPQPSPTDSPEGLSDEEMLVLYGYVDVEQEQVVNKVHDVITISYSHNGNDHQKSSQLKVVDVQVRAPGAFI</sequence>
<feature type="compositionally biased region" description="Polar residues" evidence="1">
    <location>
        <begin position="113"/>
        <end position="122"/>
    </location>
</feature>
<dbReference type="GeneID" id="18246467"/>
<dbReference type="RefSeq" id="XP_006684100.1">
    <property type="nucleotide sequence ID" value="XM_006684037.1"/>
</dbReference>
<dbReference type="EMBL" id="GL996510">
    <property type="protein sequence ID" value="EGV66842.1"/>
    <property type="molecule type" value="Genomic_DNA"/>
</dbReference>